<dbReference type="CDD" id="cd06223">
    <property type="entry name" value="PRTases_typeI"/>
    <property type="match status" value="1"/>
</dbReference>
<keyword evidence="4 8" id="KW-0808">Transferase</keyword>
<keyword evidence="5 8" id="KW-0547">Nucleotide-binding</keyword>
<dbReference type="EC" id="2.7.1.48" evidence="8"/>
<dbReference type="CDD" id="cd02023">
    <property type="entry name" value="UMPK"/>
    <property type="match status" value="1"/>
</dbReference>
<evidence type="ECO:0000256" key="5">
    <source>
        <dbReference type="ARBA" id="ARBA00022741"/>
    </source>
</evidence>
<dbReference type="EMBL" id="JAPQKO010000002">
    <property type="protein sequence ID" value="KAJ5179871.1"/>
    <property type="molecule type" value="Genomic_DNA"/>
</dbReference>
<dbReference type="GO" id="GO:0004849">
    <property type="term" value="F:uridine kinase activity"/>
    <property type="evidence" value="ECO:0007669"/>
    <property type="project" value="UniProtKB-EC"/>
</dbReference>
<dbReference type="FunFam" id="3.40.50.300:FF:000339">
    <property type="entry name" value="Uridine kinase"/>
    <property type="match status" value="1"/>
</dbReference>
<sequence length="452" mass="50786">MESISPFYSLTTEAKYAPPWQDLSIIGIAGSSGSGKTSVAMEIVKSLNLPWVVILVMDSFYKTLSPEEHRKAHANEYDFDCPDSIDFDLLVHTLQDLKKGKKAHIPVYSFAEHQRQPQTTTLYSPRVLILEGILALHDPRIVDLLDVKIFVEADMDVCLGRRILRDVRERGRDIDGIIKQWFDFVKPSYTRYVEPQRGISDIIIPRGIENKTAIDMVVKHVQRKLQEKSEQHTEELRRLGLLAAKVELPPNVHVLPSTPQFLGMNSILQDPATENVDFVFYFDRLAAILVEKALDMMPYVPKTIETPQGNKYAGLNPEGTVSAVAILRGGSCLETALKRTIPDCITGRVLIQTDENSSEPELHYLKVPSDIEDHSMVMLLDPQMSSGGAALMAVRVLIDHGVQEQRIVFVTCAAGETGLKRLTAVFPRIHVIVGRIEADGEPRWMEKRYFGC</sequence>
<evidence type="ECO:0000313" key="12">
    <source>
        <dbReference type="Proteomes" id="UP001146351"/>
    </source>
</evidence>
<dbReference type="InterPro" id="IPR029057">
    <property type="entry name" value="PRTase-like"/>
</dbReference>
<keyword evidence="6 8" id="KW-0418">Kinase</keyword>
<protein>
    <recommendedName>
        <fullName evidence="8">Uridine kinase</fullName>
        <ecNumber evidence="8">2.7.1.48</ecNumber>
    </recommendedName>
</protein>
<dbReference type="InterPro" id="IPR000764">
    <property type="entry name" value="Uridine_kinase-like"/>
</dbReference>
<dbReference type="Gene3D" id="3.40.50.300">
    <property type="entry name" value="P-loop containing nucleotide triphosphate hydrolases"/>
    <property type="match status" value="1"/>
</dbReference>
<evidence type="ECO:0000259" key="10">
    <source>
        <dbReference type="Pfam" id="PF14681"/>
    </source>
</evidence>
<keyword evidence="12" id="KW-1185">Reference proteome</keyword>
<name>A0A9W9IMH8_9EURO</name>
<evidence type="ECO:0000256" key="3">
    <source>
        <dbReference type="ARBA" id="ARBA00005408"/>
    </source>
</evidence>
<keyword evidence="7 8" id="KW-0067">ATP-binding</keyword>
<dbReference type="InterPro" id="IPR006083">
    <property type="entry name" value="PRK/URK"/>
</dbReference>
<accession>A0A9W9IMH8</accession>
<organism evidence="11 12">
    <name type="scientific">Penicillium capsulatum</name>
    <dbReference type="NCBI Taxonomy" id="69766"/>
    <lineage>
        <taxon>Eukaryota</taxon>
        <taxon>Fungi</taxon>
        <taxon>Dikarya</taxon>
        <taxon>Ascomycota</taxon>
        <taxon>Pezizomycotina</taxon>
        <taxon>Eurotiomycetes</taxon>
        <taxon>Eurotiomycetidae</taxon>
        <taxon>Eurotiales</taxon>
        <taxon>Aspergillaceae</taxon>
        <taxon>Penicillium</taxon>
    </lineage>
</organism>
<comment type="catalytic activity">
    <reaction evidence="8">
        <text>uridine + ATP = UMP + ADP + H(+)</text>
        <dbReference type="Rhea" id="RHEA:16825"/>
        <dbReference type="ChEBI" id="CHEBI:15378"/>
        <dbReference type="ChEBI" id="CHEBI:16704"/>
        <dbReference type="ChEBI" id="CHEBI:30616"/>
        <dbReference type="ChEBI" id="CHEBI:57865"/>
        <dbReference type="ChEBI" id="CHEBI:456216"/>
        <dbReference type="EC" id="2.7.1.48"/>
    </reaction>
</comment>
<comment type="catalytic activity">
    <reaction evidence="8">
        <text>cytidine + ATP = CMP + ADP + H(+)</text>
        <dbReference type="Rhea" id="RHEA:24674"/>
        <dbReference type="ChEBI" id="CHEBI:15378"/>
        <dbReference type="ChEBI" id="CHEBI:17562"/>
        <dbReference type="ChEBI" id="CHEBI:30616"/>
        <dbReference type="ChEBI" id="CHEBI:60377"/>
        <dbReference type="ChEBI" id="CHEBI:456216"/>
        <dbReference type="EC" id="2.7.1.48"/>
    </reaction>
</comment>
<evidence type="ECO:0000256" key="8">
    <source>
        <dbReference type="RuleBase" id="RU003825"/>
    </source>
</evidence>
<comment type="pathway">
    <text evidence="1 8">Pyrimidine metabolism; UMP biosynthesis via salvage pathway; UMP from uridine: step 1/1.</text>
</comment>
<comment type="caution">
    <text evidence="11">The sequence shown here is derived from an EMBL/GenBank/DDBJ whole genome shotgun (WGS) entry which is preliminary data.</text>
</comment>
<dbReference type="AlphaFoldDB" id="A0A9W9IMH8"/>
<evidence type="ECO:0000313" key="11">
    <source>
        <dbReference type="EMBL" id="KAJ5179871.1"/>
    </source>
</evidence>
<reference evidence="11" key="2">
    <citation type="journal article" date="2023" name="IMA Fungus">
        <title>Comparative genomic study of the Penicillium genus elucidates a diverse pangenome and 15 lateral gene transfer events.</title>
        <authorList>
            <person name="Petersen C."/>
            <person name="Sorensen T."/>
            <person name="Nielsen M.R."/>
            <person name="Sondergaard T.E."/>
            <person name="Sorensen J.L."/>
            <person name="Fitzpatrick D.A."/>
            <person name="Frisvad J.C."/>
            <person name="Nielsen K.L."/>
        </authorList>
    </citation>
    <scope>NUCLEOTIDE SEQUENCE</scope>
    <source>
        <strain evidence="11">IBT 21917</strain>
    </source>
</reference>
<comment type="similarity">
    <text evidence="3 8">Belongs to the uridine kinase family.</text>
</comment>
<dbReference type="Pfam" id="PF14681">
    <property type="entry name" value="UPRTase"/>
    <property type="match status" value="1"/>
</dbReference>
<dbReference type="SUPFAM" id="SSF52540">
    <property type="entry name" value="P-loop containing nucleoside triphosphate hydrolases"/>
    <property type="match status" value="1"/>
</dbReference>
<dbReference type="GO" id="GO:0005524">
    <property type="term" value="F:ATP binding"/>
    <property type="evidence" value="ECO:0007669"/>
    <property type="project" value="UniProtKB-KW"/>
</dbReference>
<dbReference type="FunFam" id="3.40.50.2020:FF:000010">
    <property type="entry name" value="Uridine-cytidine kinase"/>
    <property type="match status" value="1"/>
</dbReference>
<dbReference type="PRINTS" id="PR00988">
    <property type="entry name" value="URIDINKINASE"/>
</dbReference>
<dbReference type="SUPFAM" id="SSF53271">
    <property type="entry name" value="PRTase-like"/>
    <property type="match status" value="1"/>
</dbReference>
<feature type="domain" description="Phosphoribosyltransferase" evidence="10">
    <location>
        <begin position="256"/>
        <end position="437"/>
    </location>
</feature>
<dbReference type="GO" id="GO:0008655">
    <property type="term" value="P:pyrimidine-containing compound salvage"/>
    <property type="evidence" value="ECO:0007669"/>
    <property type="project" value="UniProtKB-ARBA"/>
</dbReference>
<dbReference type="NCBIfam" id="TIGR00235">
    <property type="entry name" value="udk"/>
    <property type="match status" value="1"/>
</dbReference>
<evidence type="ECO:0000256" key="7">
    <source>
        <dbReference type="ARBA" id="ARBA00022840"/>
    </source>
</evidence>
<evidence type="ECO:0000256" key="4">
    <source>
        <dbReference type="ARBA" id="ARBA00022679"/>
    </source>
</evidence>
<evidence type="ECO:0000256" key="1">
    <source>
        <dbReference type="ARBA" id="ARBA00004690"/>
    </source>
</evidence>
<dbReference type="PANTHER" id="PTHR10285">
    <property type="entry name" value="URIDINE KINASE"/>
    <property type="match status" value="1"/>
</dbReference>
<evidence type="ECO:0000256" key="2">
    <source>
        <dbReference type="ARBA" id="ARBA00004784"/>
    </source>
</evidence>
<gene>
    <name evidence="11" type="ORF">N7492_003081</name>
</gene>
<proteinExistence type="inferred from homology"/>
<dbReference type="OrthoDB" id="738517at2759"/>
<evidence type="ECO:0000259" key="9">
    <source>
        <dbReference type="Pfam" id="PF00485"/>
    </source>
</evidence>
<dbReference type="InterPro" id="IPR027417">
    <property type="entry name" value="P-loop_NTPase"/>
</dbReference>
<reference evidence="11" key="1">
    <citation type="submission" date="2022-11" db="EMBL/GenBank/DDBJ databases">
        <authorList>
            <person name="Petersen C."/>
        </authorList>
    </citation>
    <scope>NUCLEOTIDE SEQUENCE</scope>
    <source>
        <strain evidence="11">IBT 21917</strain>
    </source>
</reference>
<dbReference type="Gene3D" id="3.40.50.2020">
    <property type="match status" value="1"/>
</dbReference>
<dbReference type="InterPro" id="IPR000836">
    <property type="entry name" value="PRTase_dom"/>
</dbReference>
<dbReference type="Pfam" id="PF00485">
    <property type="entry name" value="PRK"/>
    <property type="match status" value="1"/>
</dbReference>
<dbReference type="Proteomes" id="UP001146351">
    <property type="component" value="Unassembled WGS sequence"/>
</dbReference>
<feature type="domain" description="Phosphoribulokinase/uridine kinase" evidence="9">
    <location>
        <begin position="25"/>
        <end position="213"/>
    </location>
</feature>
<evidence type="ECO:0000256" key="6">
    <source>
        <dbReference type="ARBA" id="ARBA00022777"/>
    </source>
</evidence>
<comment type="pathway">
    <text evidence="2 8">Pyrimidine metabolism; CTP biosynthesis via salvage pathway; CTP from cytidine: step 1/3.</text>
</comment>
<dbReference type="NCBIfam" id="NF004018">
    <property type="entry name" value="PRK05480.1"/>
    <property type="match status" value="1"/>
</dbReference>